<dbReference type="Pfam" id="PF00344">
    <property type="entry name" value="SecY"/>
    <property type="match status" value="1"/>
</dbReference>
<keyword evidence="7 10" id="KW-0811">Translocation</keyword>
<dbReference type="GO" id="GO:0043952">
    <property type="term" value="P:protein transport by the Sec complex"/>
    <property type="evidence" value="ECO:0007669"/>
    <property type="project" value="UniProtKB-UniRule"/>
</dbReference>
<protein>
    <recommendedName>
        <fullName evidence="9 10">Protein translocase subunit SecY</fullName>
    </recommendedName>
</protein>
<proteinExistence type="inferred from homology"/>
<dbReference type="Proteomes" id="UP000052020">
    <property type="component" value="Unassembled WGS sequence"/>
</dbReference>
<evidence type="ECO:0000256" key="1">
    <source>
        <dbReference type="ARBA" id="ARBA00004141"/>
    </source>
</evidence>
<feature type="transmembrane region" description="Helical" evidence="10">
    <location>
        <begin position="69"/>
        <end position="93"/>
    </location>
</feature>
<evidence type="ECO:0000256" key="6">
    <source>
        <dbReference type="ARBA" id="ARBA00022989"/>
    </source>
</evidence>
<feature type="transmembrane region" description="Helical" evidence="10">
    <location>
        <begin position="113"/>
        <end position="134"/>
    </location>
</feature>
<evidence type="ECO:0000256" key="9">
    <source>
        <dbReference type="ARBA" id="ARBA00039733"/>
    </source>
</evidence>
<sequence>MLASLIAAFKLPDLRRRILFVFGMFAIFVACLHVPVPNIDRTAMANLVERGGALFGLFDVFSGGAFRRFSILAMSVTPYINASIIFQLLTMAVPRLEQLAKEGETGRKKIGQYTRYLTVILAIVQATGLVLMLARMEPPIVTTRDVTAIVGMVITLTAGTCFLMWLGEQITDQGIGNGISLIIFGGIMARMPYDVSRTIMFVREGAISLGSVVLLVIIFLLTVAGIVVIQQAQRKIPIQHAKRVVGTRMYGGASTFLPLRVNMAGVIPIIFAISVVYLPATVAQFAPVPDEWEPIKEMIVAMFSPQVGEVPWTAVTGSLIYFMLVIFFTYFYTAVTFNVPDVADNLKKSGSFIPGIRPGRPTAEYLDRVLSRITVAGALFLGVIALLQYWVPVITKVETFTLVGGTSLLIVVGVALETMQQIEAHLLMRHYEGFIK</sequence>
<evidence type="ECO:0000256" key="13">
    <source>
        <dbReference type="RuleBase" id="RU004349"/>
    </source>
</evidence>
<comment type="subunit">
    <text evidence="10">Component of the Sec protein translocase complex. Heterotrimer consisting of SecY, SecE and SecG subunits. The heterotrimers can form oligomers, although 1 heterotrimer is thought to be able to translocate proteins. Interacts with the ribosome. Interacts with SecDF, and other proteins may be involved. Interacts with SecA.</text>
</comment>
<evidence type="ECO:0000313" key="14">
    <source>
        <dbReference type="EMBL" id="KPJ64698.1"/>
    </source>
</evidence>
<dbReference type="InterPro" id="IPR030659">
    <property type="entry name" value="SecY_CS"/>
</dbReference>
<dbReference type="InterPro" id="IPR002208">
    <property type="entry name" value="SecY/SEC61-alpha"/>
</dbReference>
<name>A0A0S7XQJ0_9BACT</name>
<organism evidence="14 15">
    <name type="scientific">candidate division KD3-62 bacterium DG_56</name>
    <dbReference type="NCBI Taxonomy" id="1704032"/>
    <lineage>
        <taxon>Bacteria</taxon>
        <taxon>candidate division KD3-62</taxon>
    </lineage>
</organism>
<dbReference type="AlphaFoldDB" id="A0A0S7XQJ0"/>
<feature type="transmembrane region" description="Helical" evidence="10">
    <location>
        <begin position="319"/>
        <end position="339"/>
    </location>
</feature>
<dbReference type="GO" id="GO:0065002">
    <property type="term" value="P:intracellular protein transmembrane transport"/>
    <property type="evidence" value="ECO:0007669"/>
    <property type="project" value="UniProtKB-UniRule"/>
</dbReference>
<evidence type="ECO:0000256" key="7">
    <source>
        <dbReference type="ARBA" id="ARBA00023010"/>
    </source>
</evidence>
<keyword evidence="8 10" id="KW-0472">Membrane</keyword>
<feature type="transmembrane region" description="Helical" evidence="10">
    <location>
        <begin position="369"/>
        <end position="391"/>
    </location>
</feature>
<dbReference type="InterPro" id="IPR023201">
    <property type="entry name" value="SecY_dom_sf"/>
</dbReference>
<dbReference type="PIRSF" id="PIRSF004557">
    <property type="entry name" value="SecY"/>
    <property type="match status" value="1"/>
</dbReference>
<evidence type="ECO:0000256" key="12">
    <source>
        <dbReference type="RuleBase" id="RU003484"/>
    </source>
</evidence>
<dbReference type="PANTHER" id="PTHR10906">
    <property type="entry name" value="SECY/SEC61-ALPHA FAMILY MEMBER"/>
    <property type="match status" value="1"/>
</dbReference>
<evidence type="ECO:0000256" key="4">
    <source>
        <dbReference type="ARBA" id="ARBA00022692"/>
    </source>
</evidence>
<dbReference type="PROSITE" id="PS00756">
    <property type="entry name" value="SECY_2"/>
    <property type="match status" value="1"/>
</dbReference>
<dbReference type="InterPro" id="IPR026593">
    <property type="entry name" value="SecY"/>
</dbReference>
<dbReference type="EMBL" id="LIZY01000011">
    <property type="protein sequence ID" value="KPJ64698.1"/>
    <property type="molecule type" value="Genomic_DNA"/>
</dbReference>
<keyword evidence="3 10" id="KW-0813">Transport</keyword>
<feature type="transmembrane region" description="Helical" evidence="10">
    <location>
        <begin position="18"/>
        <end position="36"/>
    </location>
</feature>
<dbReference type="NCBIfam" id="TIGR00967">
    <property type="entry name" value="3a0501s007"/>
    <property type="match status" value="1"/>
</dbReference>
<reference evidence="14 15" key="1">
    <citation type="journal article" date="2015" name="Microbiome">
        <title>Genomic resolution of linkages in carbon, nitrogen, and sulfur cycling among widespread estuary sediment bacteria.</title>
        <authorList>
            <person name="Baker B.J."/>
            <person name="Lazar C.S."/>
            <person name="Teske A.P."/>
            <person name="Dick G.J."/>
        </authorList>
    </citation>
    <scope>NUCLEOTIDE SEQUENCE [LARGE SCALE GENOMIC DNA]</scope>
    <source>
        <strain evidence="14">DG_56</strain>
    </source>
</reference>
<dbReference type="Gene3D" id="1.10.3370.10">
    <property type="entry name" value="SecY subunit domain"/>
    <property type="match status" value="1"/>
</dbReference>
<dbReference type="GO" id="GO:0006605">
    <property type="term" value="P:protein targeting"/>
    <property type="evidence" value="ECO:0007669"/>
    <property type="project" value="UniProtKB-UniRule"/>
</dbReference>
<keyword evidence="10" id="KW-1003">Cell membrane</keyword>
<evidence type="ECO:0000256" key="8">
    <source>
        <dbReference type="ARBA" id="ARBA00023136"/>
    </source>
</evidence>
<comment type="function">
    <text evidence="10 11">The central subunit of the protein translocation channel SecYEG. Consists of two halves formed by TMs 1-5 and 6-10. These two domains form a lateral gate at the front which open onto the bilayer between TMs 2 and 7, and are clamped together by SecE at the back. The channel is closed by both a pore ring composed of hydrophobic SecY resides and a short helix (helix 2A) on the extracellular side of the membrane which forms a plug. The plug probably moves laterally to allow the channel to open. The ring and the pore may move independently.</text>
</comment>
<keyword evidence="4 10" id="KW-0812">Transmembrane</keyword>
<accession>A0A0S7XQJ0</accession>
<evidence type="ECO:0000256" key="3">
    <source>
        <dbReference type="ARBA" id="ARBA00022448"/>
    </source>
</evidence>
<comment type="subcellular location">
    <subcellularLocation>
        <location evidence="10">Cell membrane</location>
        <topology evidence="10">Multi-pass membrane protein</topology>
    </subcellularLocation>
    <subcellularLocation>
        <location evidence="1 12">Membrane</location>
        <topology evidence="1 12">Multi-pass membrane protein</topology>
    </subcellularLocation>
</comment>
<feature type="transmembrane region" description="Helical" evidence="10">
    <location>
        <begin position="250"/>
        <end position="278"/>
    </location>
</feature>
<comment type="caution">
    <text evidence="14">The sequence shown here is derived from an EMBL/GenBank/DDBJ whole genome shotgun (WGS) entry which is preliminary data.</text>
</comment>
<feature type="transmembrane region" description="Helical" evidence="10">
    <location>
        <begin position="205"/>
        <end position="229"/>
    </location>
</feature>
<evidence type="ECO:0000256" key="5">
    <source>
        <dbReference type="ARBA" id="ARBA00022927"/>
    </source>
</evidence>
<dbReference type="GO" id="GO:0005886">
    <property type="term" value="C:plasma membrane"/>
    <property type="evidence" value="ECO:0007669"/>
    <property type="project" value="UniProtKB-SubCell"/>
</dbReference>
<dbReference type="SUPFAM" id="SSF103491">
    <property type="entry name" value="Preprotein translocase SecY subunit"/>
    <property type="match status" value="1"/>
</dbReference>
<dbReference type="HAMAP" id="MF_01465">
    <property type="entry name" value="SecY"/>
    <property type="match status" value="1"/>
</dbReference>
<dbReference type="PROSITE" id="PS00755">
    <property type="entry name" value="SECY_1"/>
    <property type="match status" value="1"/>
</dbReference>
<keyword evidence="5 10" id="KW-0653">Protein transport</keyword>
<feature type="transmembrane region" description="Helical" evidence="10">
    <location>
        <begin position="146"/>
        <end position="167"/>
    </location>
</feature>
<keyword evidence="6 10" id="KW-1133">Transmembrane helix</keyword>
<evidence type="ECO:0000313" key="15">
    <source>
        <dbReference type="Proteomes" id="UP000052020"/>
    </source>
</evidence>
<evidence type="ECO:0000256" key="2">
    <source>
        <dbReference type="ARBA" id="ARBA00005751"/>
    </source>
</evidence>
<dbReference type="PATRIC" id="fig|1704032.3.peg.1035"/>
<gene>
    <name evidence="10" type="primary">secY</name>
    <name evidence="14" type="ORF">AMK68_00780</name>
</gene>
<comment type="similarity">
    <text evidence="2 10 13">Belongs to the SecY/SEC61-alpha family.</text>
</comment>
<feature type="transmembrane region" description="Helical" evidence="10">
    <location>
        <begin position="397"/>
        <end position="419"/>
    </location>
</feature>
<evidence type="ECO:0000256" key="11">
    <source>
        <dbReference type="RuleBase" id="RU000537"/>
    </source>
</evidence>
<dbReference type="PRINTS" id="PR00303">
    <property type="entry name" value="SECYTRNLCASE"/>
</dbReference>
<dbReference type="FunFam" id="1.10.3370.10:FF:000001">
    <property type="entry name" value="Preprotein translocase subunit SecY"/>
    <property type="match status" value="1"/>
</dbReference>
<feature type="transmembrane region" description="Helical" evidence="10">
    <location>
        <begin position="174"/>
        <end position="193"/>
    </location>
</feature>
<evidence type="ECO:0000256" key="10">
    <source>
        <dbReference type="HAMAP-Rule" id="MF_01465"/>
    </source>
</evidence>